<organism evidence="1 2">
    <name type="scientific">Paenibacillus contaminans</name>
    <dbReference type="NCBI Taxonomy" id="450362"/>
    <lineage>
        <taxon>Bacteria</taxon>
        <taxon>Bacillati</taxon>
        <taxon>Bacillota</taxon>
        <taxon>Bacilli</taxon>
        <taxon>Bacillales</taxon>
        <taxon>Paenibacillaceae</taxon>
        <taxon>Paenibacillus</taxon>
    </lineage>
</organism>
<gene>
    <name evidence="1" type="ORF">DQG23_35230</name>
</gene>
<dbReference type="AlphaFoldDB" id="A0A329LYM9"/>
<proteinExistence type="predicted"/>
<comment type="caution">
    <text evidence="1">The sequence shown here is derived from an EMBL/GenBank/DDBJ whole genome shotgun (WGS) entry which is preliminary data.</text>
</comment>
<sequence length="244" mass="28217">MDFKDIDLQLLAGMPIELEGIGYLHIPTLKEIISIGESRYSRFLSAMLLDKHNIEGMSDSKLTNFEMMYSYCYHNDEFRTILFDAFGFFFKQKTQMGHSGPHVFFYLGDESEKRVIDQSAMERIRDILRRANFIKAQKAAGEYAPANSKAQQMIDLIKRNRRNRPQAQETMNLHSMISGLAWKSSALNLFTIFDLTVYQLYQGFRAVENIDNYNHTLTGIYAGTVDGKEINFAQIHWAKIINNQ</sequence>
<name>A0A329LYM9_9BACL</name>
<protein>
    <submittedName>
        <fullName evidence="1">Uncharacterized protein</fullName>
    </submittedName>
</protein>
<dbReference type="RefSeq" id="WP_113035725.1">
    <property type="nucleotide sequence ID" value="NZ_QMFB01000034.1"/>
</dbReference>
<keyword evidence="2" id="KW-1185">Reference proteome</keyword>
<dbReference type="Proteomes" id="UP000250369">
    <property type="component" value="Unassembled WGS sequence"/>
</dbReference>
<evidence type="ECO:0000313" key="1">
    <source>
        <dbReference type="EMBL" id="RAV12176.1"/>
    </source>
</evidence>
<accession>A0A329LYM9</accession>
<dbReference type="EMBL" id="QMFB01000034">
    <property type="protein sequence ID" value="RAV12176.1"/>
    <property type="molecule type" value="Genomic_DNA"/>
</dbReference>
<dbReference type="OrthoDB" id="2568468at2"/>
<reference evidence="1 2" key="1">
    <citation type="journal article" date="2009" name="Int. J. Syst. Evol. Microbiol.">
        <title>Paenibacillus contaminans sp. nov., isolated from a contaminated laboratory plate.</title>
        <authorList>
            <person name="Chou J.H."/>
            <person name="Lee J.H."/>
            <person name="Lin M.C."/>
            <person name="Chang P.S."/>
            <person name="Arun A.B."/>
            <person name="Young C.C."/>
            <person name="Chen W.M."/>
        </authorList>
    </citation>
    <scope>NUCLEOTIDE SEQUENCE [LARGE SCALE GENOMIC DNA]</scope>
    <source>
        <strain evidence="1 2">CKOBP-6</strain>
    </source>
</reference>
<evidence type="ECO:0000313" key="2">
    <source>
        <dbReference type="Proteomes" id="UP000250369"/>
    </source>
</evidence>